<comment type="caution">
    <text evidence="1">The sequence shown here is derived from an EMBL/GenBank/DDBJ whole genome shotgun (WGS) entry which is preliminary data.</text>
</comment>
<protein>
    <submittedName>
        <fullName evidence="1">Uncharacterized protein</fullName>
    </submittedName>
</protein>
<evidence type="ECO:0000313" key="2">
    <source>
        <dbReference type="Proteomes" id="UP000033859"/>
    </source>
</evidence>
<accession>A0A0G1AMH5</accession>
<dbReference type="EMBL" id="LCCE01000026">
    <property type="protein sequence ID" value="KKS26473.1"/>
    <property type="molecule type" value="Genomic_DNA"/>
</dbReference>
<name>A0A0G1AMH5_9BACT</name>
<dbReference type="AlphaFoldDB" id="A0A0G1AMH5"/>
<dbReference type="Proteomes" id="UP000033859">
    <property type="component" value="Unassembled WGS sequence"/>
</dbReference>
<gene>
    <name evidence="1" type="ORF">UU84_C0026G0005</name>
</gene>
<organism evidence="1 2">
    <name type="scientific">Candidatus Yanofskybacteria bacterium GW2011_GWC2_41_9</name>
    <dbReference type="NCBI Taxonomy" id="1619029"/>
    <lineage>
        <taxon>Bacteria</taxon>
        <taxon>Candidatus Yanofskyibacteriota</taxon>
    </lineage>
</organism>
<reference evidence="1 2" key="1">
    <citation type="journal article" date="2015" name="Nature">
        <title>rRNA introns, odd ribosomes, and small enigmatic genomes across a large radiation of phyla.</title>
        <authorList>
            <person name="Brown C.T."/>
            <person name="Hug L.A."/>
            <person name="Thomas B.C."/>
            <person name="Sharon I."/>
            <person name="Castelle C.J."/>
            <person name="Singh A."/>
            <person name="Wilkins M.J."/>
            <person name="Williams K.H."/>
            <person name="Banfield J.F."/>
        </authorList>
    </citation>
    <scope>NUCLEOTIDE SEQUENCE [LARGE SCALE GENOMIC DNA]</scope>
</reference>
<proteinExistence type="predicted"/>
<sequence>MWFGVFSVMAVIFMFWLLTFPSSIPAAENNEATVNLSKELPNVWQSLSGQYNDLKNLWQK</sequence>
<evidence type="ECO:0000313" key="1">
    <source>
        <dbReference type="EMBL" id="KKS26473.1"/>
    </source>
</evidence>